<organism evidence="1">
    <name type="scientific">Catovirus CTV1</name>
    <dbReference type="NCBI Taxonomy" id="1977631"/>
    <lineage>
        <taxon>Viruses</taxon>
        <taxon>Varidnaviria</taxon>
        <taxon>Bamfordvirae</taxon>
        <taxon>Nucleocytoviricota</taxon>
        <taxon>Megaviricetes</taxon>
        <taxon>Imitervirales</taxon>
        <taxon>Mimiviridae</taxon>
        <taxon>Klosneuvirinae</taxon>
        <taxon>Catovirus</taxon>
    </lineage>
</organism>
<proteinExistence type="predicted"/>
<protein>
    <submittedName>
        <fullName evidence="1">Uncharacterized protein</fullName>
    </submittedName>
</protein>
<sequence length="64" mass="7669">MSICGDVLNIIANYLPLKDSIKLQYMCKNLFEFRMEYFVFHKMNVKLLEKHSESIVRLEISKKK</sequence>
<dbReference type="EMBL" id="KY684083">
    <property type="protein sequence ID" value="ARF08547.1"/>
    <property type="molecule type" value="Genomic_DNA"/>
</dbReference>
<evidence type="ECO:0000313" key="1">
    <source>
        <dbReference type="EMBL" id="ARF08547.1"/>
    </source>
</evidence>
<accession>A0A1V0S9Z9</accession>
<reference evidence="1" key="1">
    <citation type="journal article" date="2017" name="Science">
        <title>Giant viruses with an expanded complement of translation system components.</title>
        <authorList>
            <person name="Schulz F."/>
            <person name="Yutin N."/>
            <person name="Ivanova N.N."/>
            <person name="Ortega D.R."/>
            <person name="Lee T.K."/>
            <person name="Vierheilig J."/>
            <person name="Daims H."/>
            <person name="Horn M."/>
            <person name="Wagner M."/>
            <person name="Jensen G.J."/>
            <person name="Kyrpides N.C."/>
            <person name="Koonin E.V."/>
            <person name="Woyke T."/>
        </authorList>
    </citation>
    <scope>NUCLEOTIDE SEQUENCE</scope>
    <source>
        <strain evidence="1">CTV1</strain>
    </source>
</reference>
<gene>
    <name evidence="1" type="ORF">Catovirus_1_597</name>
</gene>
<name>A0A1V0S9Z9_9VIRU</name>